<name>A0A0D2G5A8_9EURO</name>
<dbReference type="RefSeq" id="XP_013277098.1">
    <property type="nucleotide sequence ID" value="XM_013421644.1"/>
</dbReference>
<feature type="region of interest" description="Disordered" evidence="7">
    <location>
        <begin position="1"/>
        <end position="22"/>
    </location>
</feature>
<evidence type="ECO:0008006" key="10">
    <source>
        <dbReference type="Google" id="ProtNLM"/>
    </source>
</evidence>
<keyword evidence="9" id="KW-1185">Reference proteome</keyword>
<organism evidence="8 9">
    <name type="scientific">Rhinocladiella mackenziei CBS 650.93</name>
    <dbReference type="NCBI Taxonomy" id="1442369"/>
    <lineage>
        <taxon>Eukaryota</taxon>
        <taxon>Fungi</taxon>
        <taxon>Dikarya</taxon>
        <taxon>Ascomycota</taxon>
        <taxon>Pezizomycotina</taxon>
        <taxon>Eurotiomycetes</taxon>
        <taxon>Chaetothyriomycetidae</taxon>
        <taxon>Chaetothyriales</taxon>
        <taxon>Herpotrichiellaceae</taxon>
        <taxon>Rhinocladiella</taxon>
    </lineage>
</organism>
<dbReference type="InterPro" id="IPR029058">
    <property type="entry name" value="AB_hydrolase_fold"/>
</dbReference>
<proteinExistence type="predicted"/>
<dbReference type="InterPro" id="IPR052374">
    <property type="entry name" value="SERAC1"/>
</dbReference>
<dbReference type="GO" id="GO:0005783">
    <property type="term" value="C:endoplasmic reticulum"/>
    <property type="evidence" value="ECO:0007669"/>
    <property type="project" value="UniProtKB-SubCell"/>
</dbReference>
<dbReference type="PANTHER" id="PTHR48182:SF2">
    <property type="entry name" value="PROTEIN SERAC1"/>
    <property type="match status" value="1"/>
</dbReference>
<dbReference type="OrthoDB" id="427518at2759"/>
<dbReference type="AlphaFoldDB" id="A0A0D2G5A8"/>
<dbReference type="SUPFAM" id="SSF53474">
    <property type="entry name" value="alpha/beta-Hydrolases"/>
    <property type="match status" value="1"/>
</dbReference>
<comment type="subcellular location">
    <subcellularLocation>
        <location evidence="2">Endoplasmic reticulum</location>
    </subcellularLocation>
    <subcellularLocation>
        <location evidence="3">Membrane</location>
    </subcellularLocation>
    <subcellularLocation>
        <location evidence="1">Mitochondrion</location>
    </subcellularLocation>
</comment>
<keyword evidence="5" id="KW-0496">Mitochondrion</keyword>
<dbReference type="HOGENOM" id="CLU_1327025_0_0_1"/>
<dbReference type="Proteomes" id="UP000053617">
    <property type="component" value="Unassembled WGS sequence"/>
</dbReference>
<evidence type="ECO:0000256" key="4">
    <source>
        <dbReference type="ARBA" id="ARBA00022824"/>
    </source>
</evidence>
<evidence type="ECO:0000256" key="1">
    <source>
        <dbReference type="ARBA" id="ARBA00004173"/>
    </source>
</evidence>
<dbReference type="Gene3D" id="3.40.50.1820">
    <property type="entry name" value="alpha/beta hydrolase"/>
    <property type="match status" value="1"/>
</dbReference>
<evidence type="ECO:0000256" key="2">
    <source>
        <dbReference type="ARBA" id="ARBA00004240"/>
    </source>
</evidence>
<evidence type="ECO:0000256" key="3">
    <source>
        <dbReference type="ARBA" id="ARBA00004370"/>
    </source>
</evidence>
<keyword evidence="4" id="KW-0256">Endoplasmic reticulum</keyword>
<dbReference type="GO" id="GO:0016020">
    <property type="term" value="C:membrane"/>
    <property type="evidence" value="ECO:0007669"/>
    <property type="project" value="UniProtKB-SubCell"/>
</dbReference>
<dbReference type="GO" id="GO:0005739">
    <property type="term" value="C:mitochondrion"/>
    <property type="evidence" value="ECO:0007669"/>
    <property type="project" value="UniProtKB-SubCell"/>
</dbReference>
<gene>
    <name evidence="8" type="ORF">Z518_01043</name>
</gene>
<dbReference type="GeneID" id="25289114"/>
<evidence type="ECO:0000256" key="6">
    <source>
        <dbReference type="ARBA" id="ARBA00023136"/>
    </source>
</evidence>
<dbReference type="EMBL" id="KN847475">
    <property type="protein sequence ID" value="KIX09962.1"/>
    <property type="molecule type" value="Genomic_DNA"/>
</dbReference>
<keyword evidence="6" id="KW-0472">Membrane</keyword>
<evidence type="ECO:0000313" key="8">
    <source>
        <dbReference type="EMBL" id="KIX09962.1"/>
    </source>
</evidence>
<reference evidence="8 9" key="1">
    <citation type="submission" date="2015-01" db="EMBL/GenBank/DDBJ databases">
        <title>The Genome Sequence of Rhinocladiella mackenzie CBS 650.93.</title>
        <authorList>
            <consortium name="The Broad Institute Genomics Platform"/>
            <person name="Cuomo C."/>
            <person name="de Hoog S."/>
            <person name="Gorbushina A."/>
            <person name="Stielow B."/>
            <person name="Teixiera M."/>
            <person name="Abouelleil A."/>
            <person name="Chapman S.B."/>
            <person name="Priest M."/>
            <person name="Young S.K."/>
            <person name="Wortman J."/>
            <person name="Nusbaum C."/>
            <person name="Birren B."/>
        </authorList>
    </citation>
    <scope>NUCLEOTIDE SEQUENCE [LARGE SCALE GENOMIC DNA]</scope>
    <source>
        <strain evidence="8 9">CBS 650.93</strain>
    </source>
</reference>
<evidence type="ECO:0000256" key="5">
    <source>
        <dbReference type="ARBA" id="ARBA00023128"/>
    </source>
</evidence>
<sequence>MFYASVVRREEEEPGEYSTAGDRRTTWTKEDILWPAKLLPQLLRERSTEARRYTFDYDADITSALGEASQSRLREHGQTLADDVAMERRITGADVYRRPVTFVGHSLGGSVIEELAMVPSMTMQSVLWGRHIWVADLANWGAIAFNFASLFRRTNRDIVKALKPNSEVLASLQQRFYTQLKQRHKDGKRDVEMYCFMRSLGSKESAW</sequence>
<evidence type="ECO:0000256" key="7">
    <source>
        <dbReference type="SAM" id="MobiDB-lite"/>
    </source>
</evidence>
<protein>
    <recommendedName>
        <fullName evidence="10">GPI inositol-deacylase</fullName>
    </recommendedName>
</protein>
<accession>A0A0D2G5A8</accession>
<dbReference type="VEuPathDB" id="FungiDB:Z518_01043"/>
<evidence type="ECO:0000313" key="9">
    <source>
        <dbReference type="Proteomes" id="UP000053617"/>
    </source>
</evidence>
<dbReference type="PANTHER" id="PTHR48182">
    <property type="entry name" value="PROTEIN SERAC1"/>
    <property type="match status" value="1"/>
</dbReference>